<evidence type="ECO:0000256" key="2">
    <source>
        <dbReference type="ARBA" id="ARBA00006386"/>
    </source>
</evidence>
<dbReference type="PANTHER" id="PTHR42775">
    <property type="entry name" value="PERMEASE RV2963-RELATED"/>
    <property type="match status" value="1"/>
</dbReference>
<protein>
    <recommendedName>
        <fullName evidence="9">Permease</fullName>
    </recommendedName>
</protein>
<dbReference type="InterPro" id="IPR053166">
    <property type="entry name" value="UPF0718_permease"/>
</dbReference>
<evidence type="ECO:0000256" key="1">
    <source>
        <dbReference type="ARBA" id="ARBA00004651"/>
    </source>
</evidence>
<feature type="non-terminal residue" evidence="8">
    <location>
        <position position="276"/>
    </location>
</feature>
<dbReference type="GO" id="GO:0005886">
    <property type="term" value="C:plasma membrane"/>
    <property type="evidence" value="ECO:0007669"/>
    <property type="project" value="UniProtKB-SubCell"/>
</dbReference>
<evidence type="ECO:0000256" key="4">
    <source>
        <dbReference type="ARBA" id="ARBA00022692"/>
    </source>
</evidence>
<keyword evidence="4 7" id="KW-0812">Transmembrane</keyword>
<gene>
    <name evidence="8" type="ORF">S12H4_32187</name>
</gene>
<evidence type="ECO:0000256" key="3">
    <source>
        <dbReference type="ARBA" id="ARBA00022475"/>
    </source>
</evidence>
<feature type="transmembrane region" description="Helical" evidence="7">
    <location>
        <begin position="6"/>
        <end position="22"/>
    </location>
</feature>
<reference evidence="8" key="1">
    <citation type="journal article" date="2014" name="Front. Microbiol.">
        <title>High frequency of phylogenetically diverse reductive dehalogenase-homologous genes in deep subseafloor sedimentary metagenomes.</title>
        <authorList>
            <person name="Kawai M."/>
            <person name="Futagami T."/>
            <person name="Toyoda A."/>
            <person name="Takaki Y."/>
            <person name="Nishi S."/>
            <person name="Hori S."/>
            <person name="Arai W."/>
            <person name="Tsubouchi T."/>
            <person name="Morono Y."/>
            <person name="Uchiyama I."/>
            <person name="Ito T."/>
            <person name="Fujiyama A."/>
            <person name="Inagaki F."/>
            <person name="Takami H."/>
        </authorList>
    </citation>
    <scope>NUCLEOTIDE SEQUENCE</scope>
    <source>
        <strain evidence="8">Expedition CK06-06</strain>
    </source>
</reference>
<feature type="transmembrane region" description="Helical" evidence="7">
    <location>
        <begin position="88"/>
        <end position="117"/>
    </location>
</feature>
<name>X1UQZ2_9ZZZZ</name>
<dbReference type="Pfam" id="PF03773">
    <property type="entry name" value="ArsP_1"/>
    <property type="match status" value="1"/>
</dbReference>
<comment type="subcellular location">
    <subcellularLocation>
        <location evidence="1">Cell membrane</location>
        <topology evidence="1">Multi-pass membrane protein</topology>
    </subcellularLocation>
</comment>
<keyword evidence="5 7" id="KW-1133">Transmembrane helix</keyword>
<feature type="transmembrane region" description="Helical" evidence="7">
    <location>
        <begin position="43"/>
        <end position="68"/>
    </location>
</feature>
<dbReference type="AlphaFoldDB" id="X1UQZ2"/>
<comment type="similarity">
    <text evidence="2">Belongs to the UPF0718 family.</text>
</comment>
<evidence type="ECO:0008006" key="9">
    <source>
        <dbReference type="Google" id="ProtNLM"/>
    </source>
</evidence>
<dbReference type="InterPro" id="IPR005524">
    <property type="entry name" value="DUF318"/>
</dbReference>
<evidence type="ECO:0000256" key="5">
    <source>
        <dbReference type="ARBA" id="ARBA00022989"/>
    </source>
</evidence>
<proteinExistence type="inferred from homology"/>
<sequence length="276" mass="30092">VIHNWIPLSLAIFIVAIMTVYIEPEKLKQVLLRKTNVSILASVAVGAFTPLCACGTMAVIIGMLTTTLPWGPVMAFLTSSPLMSPNGFIMLTGIINLKFAIALTIASIVIGLGSGYLTHLIDKKTDFLKNQTRFSKKPQIQTCACADTAPIPEQACSNVQLCCAVPTGYNINQSTLTPTFTQVTTMNIDTNIFLGFLKKIKWWEIAKTLMNIGVKKILLFYSFFVAIGFLINYFVPTSIIVGLFSAKNFFAVPLATLIGLPIYISTESSIPLIKAL</sequence>
<comment type="caution">
    <text evidence="8">The sequence shown here is derived from an EMBL/GenBank/DDBJ whole genome shotgun (WGS) entry which is preliminary data.</text>
</comment>
<keyword evidence="3" id="KW-1003">Cell membrane</keyword>
<feature type="transmembrane region" description="Helical" evidence="7">
    <location>
        <begin position="241"/>
        <end position="264"/>
    </location>
</feature>
<accession>X1UQZ2</accession>
<evidence type="ECO:0000256" key="6">
    <source>
        <dbReference type="ARBA" id="ARBA00023136"/>
    </source>
</evidence>
<evidence type="ECO:0000256" key="7">
    <source>
        <dbReference type="SAM" id="Phobius"/>
    </source>
</evidence>
<feature type="non-terminal residue" evidence="8">
    <location>
        <position position="1"/>
    </location>
</feature>
<evidence type="ECO:0000313" key="8">
    <source>
        <dbReference type="EMBL" id="GAJ02311.1"/>
    </source>
</evidence>
<dbReference type="PANTHER" id="PTHR42775:SF1">
    <property type="entry name" value="PERMEASE RV2963-RELATED"/>
    <property type="match status" value="1"/>
</dbReference>
<feature type="transmembrane region" description="Helical" evidence="7">
    <location>
        <begin position="217"/>
        <end position="235"/>
    </location>
</feature>
<dbReference type="EMBL" id="BARW01018851">
    <property type="protein sequence ID" value="GAJ02311.1"/>
    <property type="molecule type" value="Genomic_DNA"/>
</dbReference>
<organism evidence="8">
    <name type="scientific">marine sediment metagenome</name>
    <dbReference type="NCBI Taxonomy" id="412755"/>
    <lineage>
        <taxon>unclassified sequences</taxon>
        <taxon>metagenomes</taxon>
        <taxon>ecological metagenomes</taxon>
    </lineage>
</organism>
<keyword evidence="6 7" id="KW-0472">Membrane</keyword>